<name>A0ABS1U3Q2_9PROT</name>
<feature type="compositionally biased region" description="Low complexity" evidence="1">
    <location>
        <begin position="355"/>
        <end position="367"/>
    </location>
</feature>
<dbReference type="Proteomes" id="UP000660885">
    <property type="component" value="Unassembled WGS sequence"/>
</dbReference>
<feature type="region of interest" description="Disordered" evidence="1">
    <location>
        <begin position="347"/>
        <end position="374"/>
    </location>
</feature>
<feature type="region of interest" description="Disordered" evidence="1">
    <location>
        <begin position="292"/>
        <end position="331"/>
    </location>
</feature>
<organism evidence="3 4">
    <name type="scientific">Belnapia arida</name>
    <dbReference type="NCBI Taxonomy" id="2804533"/>
    <lineage>
        <taxon>Bacteria</taxon>
        <taxon>Pseudomonadati</taxon>
        <taxon>Pseudomonadota</taxon>
        <taxon>Alphaproteobacteria</taxon>
        <taxon>Acetobacterales</taxon>
        <taxon>Roseomonadaceae</taxon>
        <taxon>Belnapia</taxon>
    </lineage>
</organism>
<comment type="caution">
    <text evidence="3">The sequence shown here is derived from an EMBL/GenBank/DDBJ whole genome shotgun (WGS) entry which is preliminary data.</text>
</comment>
<proteinExistence type="predicted"/>
<dbReference type="SUPFAM" id="SSF56801">
    <property type="entry name" value="Acetyl-CoA synthetase-like"/>
    <property type="match status" value="1"/>
</dbReference>
<reference evidence="3 4" key="1">
    <citation type="submission" date="2021-01" db="EMBL/GenBank/DDBJ databases">
        <title>Belnapia mucosa sp. nov. and Belnapia arida sp. nov., isolated from the Tabernas Desert (Almeria, Spain).</title>
        <authorList>
            <person name="Molina-Menor E."/>
            <person name="Vidal-Verdu A."/>
            <person name="Calonge A."/>
            <person name="Satari L."/>
            <person name="Pereto J."/>
            <person name="Porcar M."/>
        </authorList>
    </citation>
    <scope>NUCLEOTIDE SEQUENCE [LARGE SCALE GENOMIC DNA]</scope>
    <source>
        <strain evidence="3 4">T18</strain>
    </source>
</reference>
<protein>
    <submittedName>
        <fullName evidence="3">AMP-binding protein</fullName>
    </submittedName>
</protein>
<accession>A0ABS1U3Q2</accession>
<dbReference type="Gene3D" id="3.40.50.12780">
    <property type="entry name" value="N-terminal domain of ligase-like"/>
    <property type="match status" value="1"/>
</dbReference>
<feature type="compositionally biased region" description="Low complexity" evidence="1">
    <location>
        <begin position="295"/>
        <end position="307"/>
    </location>
</feature>
<evidence type="ECO:0000313" key="3">
    <source>
        <dbReference type="EMBL" id="MBL6078579.1"/>
    </source>
</evidence>
<dbReference type="EMBL" id="JAETWB010000003">
    <property type="protein sequence ID" value="MBL6078579.1"/>
    <property type="molecule type" value="Genomic_DNA"/>
</dbReference>
<evidence type="ECO:0000256" key="1">
    <source>
        <dbReference type="SAM" id="MobiDB-lite"/>
    </source>
</evidence>
<evidence type="ECO:0000313" key="4">
    <source>
        <dbReference type="Proteomes" id="UP000660885"/>
    </source>
</evidence>
<keyword evidence="4" id="KW-1185">Reference proteome</keyword>
<feature type="domain" description="AMP-dependent synthetase/ligase" evidence="2">
    <location>
        <begin position="110"/>
        <end position="285"/>
    </location>
</feature>
<evidence type="ECO:0000259" key="2">
    <source>
        <dbReference type="Pfam" id="PF00501"/>
    </source>
</evidence>
<gene>
    <name evidence="3" type="ORF">JMJ56_11225</name>
</gene>
<dbReference type="InterPro" id="IPR000873">
    <property type="entry name" value="AMP-dep_synth/lig_dom"/>
</dbReference>
<dbReference type="InterPro" id="IPR042099">
    <property type="entry name" value="ANL_N_sf"/>
</dbReference>
<sequence length="394" mass="42190">MMTPQQHLDLSESAVLRVLRSLLAAELTAAGRRIRAEEAALWPADLTLDESGLGLDSLERLTCAAAVNAFFHLHETGIEDYLLARHTLSGWAEVVRAALAEGVSGLTVTTSGSTGERRPCTHSAARLLAEGAHWAGRFTDRRRILTLVPAHHIYGFLFTALLPDLLGLPVQDARALAPGRLLREVAPGDLLVGFPTGFSGLLRSIGPASLPADVEAVSSTAPLPAGIHQALRCVGFGRVTEVYGSSETGGIATRIAPEESFRLLPWWRPGEAGSIVDAETGRPVPLPDNAVFDKQGGAPPAWPQGPRRAGRRGECIPGPNRRPPARASAGRRLRGAARFMPGRTEVESLRHPRPRGGAAAPCRRAGGLVPQRLPRPRAAGTHRLRPRLARIRAW</sequence>
<dbReference type="Pfam" id="PF00501">
    <property type="entry name" value="AMP-binding"/>
    <property type="match status" value="1"/>
</dbReference>